<evidence type="ECO:0000256" key="10">
    <source>
        <dbReference type="ARBA" id="ARBA00023128"/>
    </source>
</evidence>
<evidence type="ECO:0000256" key="2">
    <source>
        <dbReference type="ARBA" id="ARBA00004322"/>
    </source>
</evidence>
<dbReference type="CDD" id="cd12202">
    <property type="entry name" value="CASP8AP2"/>
    <property type="match status" value="1"/>
</dbReference>
<keyword evidence="4" id="KW-0963">Cytoplasm</keyword>
<dbReference type="GO" id="GO:0008625">
    <property type="term" value="P:extrinsic apoptotic signaling pathway via death domain receptors"/>
    <property type="evidence" value="ECO:0007669"/>
    <property type="project" value="TreeGrafter"/>
</dbReference>
<evidence type="ECO:0000256" key="7">
    <source>
        <dbReference type="ARBA" id="ARBA00022703"/>
    </source>
</evidence>
<evidence type="ECO:0000256" key="9">
    <source>
        <dbReference type="ARBA" id="ARBA00023015"/>
    </source>
</evidence>
<feature type="compositionally biased region" description="Basic and acidic residues" evidence="17">
    <location>
        <begin position="524"/>
        <end position="574"/>
    </location>
</feature>
<protein>
    <recommendedName>
        <fullName evidence="15">CASP8-associated protein 2</fullName>
    </recommendedName>
    <alternativeName>
        <fullName evidence="16">FLICE-associated huge protein</fullName>
    </alternativeName>
</protein>
<feature type="region of interest" description="Disordered" evidence="17">
    <location>
        <begin position="650"/>
        <end position="683"/>
    </location>
</feature>
<dbReference type="InterPro" id="IPR009057">
    <property type="entry name" value="Homeodomain-like_sf"/>
</dbReference>
<evidence type="ECO:0000256" key="1">
    <source>
        <dbReference type="ARBA" id="ARBA00004173"/>
    </source>
</evidence>
<feature type="compositionally biased region" description="Polar residues" evidence="17">
    <location>
        <begin position="847"/>
        <end position="856"/>
    </location>
</feature>
<feature type="compositionally biased region" description="Low complexity" evidence="17">
    <location>
        <begin position="343"/>
        <end position="358"/>
    </location>
</feature>
<feature type="compositionally biased region" description="Polar residues" evidence="17">
    <location>
        <begin position="1691"/>
        <end position="1710"/>
    </location>
</feature>
<feature type="compositionally biased region" description="Polar residues" evidence="17">
    <location>
        <begin position="216"/>
        <end position="226"/>
    </location>
</feature>
<feature type="compositionally biased region" description="Low complexity" evidence="17">
    <location>
        <begin position="201"/>
        <end position="215"/>
    </location>
</feature>
<feature type="compositionally biased region" description="Acidic residues" evidence="17">
    <location>
        <begin position="1062"/>
        <end position="1077"/>
    </location>
</feature>
<keyword evidence="6" id="KW-0597">Phosphoprotein</keyword>
<feature type="region of interest" description="Disordered" evidence="17">
    <location>
        <begin position="810"/>
        <end position="856"/>
    </location>
</feature>
<proteinExistence type="predicted"/>
<dbReference type="GO" id="GO:0003714">
    <property type="term" value="F:transcription corepressor activity"/>
    <property type="evidence" value="ECO:0007669"/>
    <property type="project" value="TreeGrafter"/>
</dbReference>
<feature type="compositionally biased region" description="Basic and acidic residues" evidence="17">
    <location>
        <begin position="1025"/>
        <end position="1043"/>
    </location>
</feature>
<feature type="compositionally biased region" description="Basic and acidic residues" evidence="17">
    <location>
        <begin position="1005"/>
        <end position="1015"/>
    </location>
</feature>
<feature type="region of interest" description="Disordered" evidence="17">
    <location>
        <begin position="1653"/>
        <end position="1821"/>
    </location>
</feature>
<organism evidence="18 19">
    <name type="scientific">Ameiurus melas</name>
    <name type="common">Black bullhead</name>
    <name type="synonym">Silurus melas</name>
    <dbReference type="NCBI Taxonomy" id="219545"/>
    <lineage>
        <taxon>Eukaryota</taxon>
        <taxon>Metazoa</taxon>
        <taxon>Chordata</taxon>
        <taxon>Craniata</taxon>
        <taxon>Vertebrata</taxon>
        <taxon>Euteleostomi</taxon>
        <taxon>Actinopterygii</taxon>
        <taxon>Neopterygii</taxon>
        <taxon>Teleostei</taxon>
        <taxon>Ostariophysi</taxon>
        <taxon>Siluriformes</taxon>
        <taxon>Ictaluridae</taxon>
        <taxon>Ameiurus</taxon>
    </lineage>
</organism>
<evidence type="ECO:0000256" key="12">
    <source>
        <dbReference type="ARBA" id="ARBA00023163"/>
    </source>
</evidence>
<feature type="compositionally biased region" description="Polar residues" evidence="17">
    <location>
        <begin position="262"/>
        <end position="275"/>
    </location>
</feature>
<evidence type="ECO:0000256" key="17">
    <source>
        <dbReference type="SAM" id="MobiDB-lite"/>
    </source>
</evidence>
<dbReference type="SUPFAM" id="SSF46689">
    <property type="entry name" value="Homeodomain-like"/>
    <property type="match status" value="1"/>
</dbReference>
<feature type="compositionally biased region" description="Basic and acidic residues" evidence="17">
    <location>
        <begin position="810"/>
        <end position="828"/>
    </location>
</feature>
<dbReference type="Gene3D" id="1.10.10.60">
    <property type="entry name" value="Homeodomain-like"/>
    <property type="match status" value="1"/>
</dbReference>
<feature type="compositionally biased region" description="Polar residues" evidence="17">
    <location>
        <begin position="1395"/>
        <end position="1404"/>
    </location>
</feature>
<feature type="compositionally biased region" description="Basic residues" evidence="17">
    <location>
        <begin position="1757"/>
        <end position="1772"/>
    </location>
</feature>
<feature type="region of interest" description="Disordered" evidence="17">
    <location>
        <begin position="993"/>
        <end position="1143"/>
    </location>
</feature>
<evidence type="ECO:0000256" key="13">
    <source>
        <dbReference type="ARBA" id="ARBA00023242"/>
    </source>
</evidence>
<dbReference type="GO" id="GO:0016605">
    <property type="term" value="C:PML body"/>
    <property type="evidence" value="ECO:0007669"/>
    <property type="project" value="UniProtKB-SubCell"/>
</dbReference>
<keyword evidence="14" id="KW-0131">Cell cycle</keyword>
<feature type="compositionally biased region" description="Polar residues" evidence="17">
    <location>
        <begin position="1674"/>
        <end position="1683"/>
    </location>
</feature>
<dbReference type="Proteomes" id="UP000593565">
    <property type="component" value="Unassembled WGS sequence"/>
</dbReference>
<feature type="compositionally biased region" description="Basic and acidic residues" evidence="17">
    <location>
        <begin position="1793"/>
        <end position="1802"/>
    </location>
</feature>
<evidence type="ECO:0000256" key="8">
    <source>
        <dbReference type="ARBA" id="ARBA00022990"/>
    </source>
</evidence>
<feature type="compositionally biased region" description="Basic and acidic residues" evidence="17">
    <location>
        <begin position="363"/>
        <end position="380"/>
    </location>
</feature>
<feature type="compositionally biased region" description="Basic and acidic residues" evidence="17">
    <location>
        <begin position="1773"/>
        <end position="1783"/>
    </location>
</feature>
<feature type="compositionally biased region" description="Polar residues" evidence="17">
    <location>
        <begin position="993"/>
        <end position="1004"/>
    </location>
</feature>
<sequence length="1889" mass="208305">METSTIDELYGDLAQGHHDSVLHYDDDSVDIYSGLEDSPKKNTNKCKDATFLSPNRAKESMDLYEELITEEREEKDATYNELKSKFAAAQNQVQDLLAKLQQMQTKNSSLHQENTLLKKNICALIRTAKKEIVRKDEEISKLSKRSSWGSFHPSAKERGQDAYNRSLARLNTPAGPIRESQDFKRDMGVAEVSQGRPLTQPGGSSSADATPSSPSVLRSCTRSNLENPKDSHGLDSQPSASAHDHRPVRGNRTSGSRERESMGTNSETRTRQNACDETESRKGAKQSGKESTSKEKDGSKTDKNRSEREPRESAKSSCGSGSGQRQQQDNPVMLRRSDHSRSPQRASSHSSIPDSSRSNADAQSRKEEFRHKHGQERQSGHTEVSSGRSEKNSSDKSHHRKTEKRESRENHRKEERRQEGMSSSERGRSRSDWIKEYEQRKTQSEERNRSGEKDCIRGERRGARSESSKERERRSAKDLRTTRGVSNKADKTSVDDGKDRSRADVRENRRLASPVTPHHSARSLRKDQDDKRRTSGRSEESSRIKASSGRDDSRGDTSMSSDRHGVKGRSDKDQQIGSPDKGLKNAPDDARIPKISEDGSVQADSLANAIGKSPMRLTSSCDGSAVPEESSPKRKLTFMETLNLTVSPIKKQTNFERAQEPVPPSHEDALVSNSTKDGSSFEPGEEFCVIDEVADDSMDNSLALFMNTTIQPHDEEPPTSLEVKGKELDLHKRVDGDLSETLSGKMDGAASEMQEDESITKADFLNSVVCPTNLSQKCVVAKIPEVPEDLLLSERAKPVDSPCVPLTDVRCKKQDSQAPVKKDEEKRRIGAKNPNEEAQVDDKPEASVQNDTSQQEVVTSVMATATAKTCSDTDPSLSLEVVSSTVGMDNNHQSKESISVSGMEITPGLENPDPCPDPPVEPSAETTGVNTPAREDGIPLEQASSSEPDSTENEIEIFRPSRSLVVPHDEDSMMLTLSNIKVIPEAISPLTSPVRQIKKSQQQRLGKEPHVKCLSKDLSTSATVADKDAVKMDMNKENKRPDSLVKPSVPKEQQEALSSTATEEDLEEGEIISESDGEGALVIQSPPNEKRSSLRNQPSPRSPRLQKKSQTPPAVPPSRKEQEKNTTSKDSPSSNKRRFKTVTVPPKANISTSAEFMNMLLFIRSELRRKYMKLHKNVTKPAFSCIAEMSQASFTEFVDSVNFSKFCSHGNAIKPLLNKIISSVMSKVSNNGIVNRIFEQRAEDLKQKLWNFVDGQFDFLFKELKAGLKGVPDLSKNKPSLKRKLPNPRAEEDLNVDSCKLQSKEPLSTTENRPPKKSKGEVEESESQKVQEKIAYSNSLPCRGLGSSGKNIKATMEEGATVPEVPTPNPSNHPQGVTSSEKSLQESVPAHENKTSNYTRRLSHSGSIQDRADFEILTEQQTSSLTFNLVTDSQMGDIFRCLLQGSDLLETGDNQNWPLNTPRKEGQAGESLVGIMTPSKMITPSKLITTWTSISPYKFQMPLNPALLDESCMLEVPSNALPNQSAPAVATSSSHQSYSILTEDLAVSLTVPSPLKSDGHLSFLHPASGQPLTTPSNIISAHYSEDALLDGEDATVQDIHLSLESDNSSSPSSASGNWVATNSAVFQFKPNLPMQAEVMERSNDHFIVRIRHTSPGVQEEPKQEHTETLPSAEVLSSCTSDQSLPLAGQPPVTSTEGSEAEISNKNTSNGVLAGGSPATLPKTTENQIEQADEHSDATGATVATESEHELKNACQRVSRKRKKHHSGPKSKSSRREKSQDKQEKQKHKKKSKSSKDKNEKTPSKKIKTPSPQLSPNSLSAKNVIRKKGEVVVTWTREEDRDILVALKTQGASAKTFAALSSKMGKSQAQIEERFTQLMKLFKKKEKMDS</sequence>
<feature type="compositionally biased region" description="Basic and acidic residues" evidence="17">
    <location>
        <begin position="278"/>
        <end position="314"/>
    </location>
</feature>
<dbReference type="GO" id="GO:0036337">
    <property type="term" value="P:Fas signaling pathway"/>
    <property type="evidence" value="ECO:0007669"/>
    <property type="project" value="TreeGrafter"/>
</dbReference>
<dbReference type="InterPro" id="IPR039674">
    <property type="entry name" value="FLASH"/>
</dbReference>
<evidence type="ECO:0000256" key="6">
    <source>
        <dbReference type="ARBA" id="ARBA00022553"/>
    </source>
</evidence>
<feature type="region of interest" description="Disordered" evidence="17">
    <location>
        <begin position="143"/>
        <end position="634"/>
    </location>
</feature>
<dbReference type="PANTHER" id="PTHR15489:SF2">
    <property type="entry name" value="CASP8-ASSOCIATED PROTEIN 2"/>
    <property type="match status" value="1"/>
</dbReference>
<keyword evidence="8" id="KW-0007">Acetylation</keyword>
<keyword evidence="7" id="KW-0053">Apoptosis</keyword>
<feature type="compositionally biased region" description="Basic and acidic residues" evidence="17">
    <location>
        <begin position="1118"/>
        <end position="1127"/>
    </location>
</feature>
<comment type="subcellular location">
    <subcellularLocation>
        <location evidence="3">Cytoplasm</location>
    </subcellularLocation>
    <subcellularLocation>
        <location evidence="1">Mitochondrion</location>
    </subcellularLocation>
    <subcellularLocation>
        <location evidence="2">Nucleus</location>
        <location evidence="2">PML body</location>
    </subcellularLocation>
</comment>
<evidence type="ECO:0000256" key="11">
    <source>
        <dbReference type="ARBA" id="ARBA00023159"/>
    </source>
</evidence>
<keyword evidence="12" id="KW-0804">Transcription</keyword>
<evidence type="ECO:0000313" key="18">
    <source>
        <dbReference type="EMBL" id="KAF4092112.1"/>
    </source>
</evidence>
<feature type="region of interest" description="Disordered" evidence="17">
    <location>
        <begin position="904"/>
        <end position="962"/>
    </location>
</feature>
<gene>
    <name evidence="18" type="ORF">AMELA_G00017100</name>
</gene>
<keyword evidence="13" id="KW-0539">Nucleus</keyword>
<dbReference type="Pfam" id="PF21227">
    <property type="entry name" value="Myb_DNA-binding_7"/>
    <property type="match status" value="1"/>
</dbReference>
<evidence type="ECO:0000313" key="19">
    <source>
        <dbReference type="Proteomes" id="UP000593565"/>
    </source>
</evidence>
<dbReference type="OrthoDB" id="1938039at2759"/>
<feature type="compositionally biased region" description="Polar residues" evidence="17">
    <location>
        <begin position="1372"/>
        <end position="1386"/>
    </location>
</feature>
<keyword evidence="10" id="KW-0496">Mitochondrion</keyword>
<comment type="caution">
    <text evidence="18">The sequence shown here is derived from an EMBL/GenBank/DDBJ whole genome shotgun (WGS) entry which is preliminary data.</text>
</comment>
<evidence type="ECO:0000256" key="15">
    <source>
        <dbReference type="ARBA" id="ARBA00069865"/>
    </source>
</evidence>
<keyword evidence="9" id="KW-0805">Transcription regulation</keyword>
<feature type="region of interest" description="Disordered" evidence="17">
    <location>
        <begin position="1361"/>
        <end position="1404"/>
    </location>
</feature>
<feature type="region of interest" description="Disordered" evidence="17">
    <location>
        <begin position="1272"/>
        <end position="1335"/>
    </location>
</feature>
<dbReference type="PANTHER" id="PTHR15489">
    <property type="entry name" value="CASPASE 8 ASSOCIATED PROTEIN 2"/>
    <property type="match status" value="1"/>
</dbReference>
<feature type="compositionally biased region" description="Basic and acidic residues" evidence="17">
    <location>
        <begin position="653"/>
        <end position="669"/>
    </location>
</feature>
<evidence type="ECO:0000256" key="16">
    <source>
        <dbReference type="ARBA" id="ARBA00078515"/>
    </source>
</evidence>
<evidence type="ECO:0000256" key="5">
    <source>
        <dbReference type="ARBA" id="ARBA00022491"/>
    </source>
</evidence>
<evidence type="ECO:0000256" key="14">
    <source>
        <dbReference type="ARBA" id="ARBA00023306"/>
    </source>
</evidence>
<accession>A0A7J6BAN3</accession>
<keyword evidence="5" id="KW-0678">Repressor</keyword>
<dbReference type="EMBL" id="JAAGNN010000002">
    <property type="protein sequence ID" value="KAF4092112.1"/>
    <property type="molecule type" value="Genomic_DNA"/>
</dbReference>
<dbReference type="FunFam" id="1.10.10.60:FF:000265">
    <property type="entry name" value="CASP8-associated protein 2 isoform X1"/>
    <property type="match status" value="1"/>
</dbReference>
<name>A0A7J6BAN3_AMEME</name>
<keyword evidence="19" id="KW-1185">Reference proteome</keyword>
<feature type="compositionally biased region" description="Basic and acidic residues" evidence="17">
    <location>
        <begin position="1318"/>
        <end position="1332"/>
    </location>
</feature>
<feature type="compositionally biased region" description="Basic and acidic residues" evidence="17">
    <location>
        <begin position="488"/>
        <end position="510"/>
    </location>
</feature>
<evidence type="ECO:0000256" key="3">
    <source>
        <dbReference type="ARBA" id="ARBA00004496"/>
    </source>
</evidence>
<dbReference type="InterPro" id="IPR049257">
    <property type="entry name" value="Gon4l/CASP8AP2_myb-like"/>
</dbReference>
<keyword evidence="11" id="KW-0010">Activator</keyword>
<reference evidence="18 19" key="1">
    <citation type="submission" date="2020-02" db="EMBL/GenBank/DDBJ databases">
        <title>A chromosome-scale genome assembly of the black bullhead catfish (Ameiurus melas).</title>
        <authorList>
            <person name="Wen M."/>
            <person name="Zham M."/>
            <person name="Cabau C."/>
            <person name="Klopp C."/>
            <person name="Donnadieu C."/>
            <person name="Roques C."/>
            <person name="Bouchez O."/>
            <person name="Lampietro C."/>
            <person name="Jouanno E."/>
            <person name="Herpin A."/>
            <person name="Louis A."/>
            <person name="Berthelot C."/>
            <person name="Parey E."/>
            <person name="Roest-Crollius H."/>
            <person name="Braasch I."/>
            <person name="Postlethwait J."/>
            <person name="Robinson-Rechavi M."/>
            <person name="Echchiki A."/>
            <person name="Begum T."/>
            <person name="Montfort J."/>
            <person name="Schartl M."/>
            <person name="Bobe J."/>
            <person name="Guiguen Y."/>
        </authorList>
    </citation>
    <scope>NUCLEOTIDE SEQUENCE [LARGE SCALE GENOMIC DNA]</scope>
    <source>
        <strain evidence="18">M_S1</strain>
        <tissue evidence="18">Blood</tissue>
    </source>
</reference>
<feature type="compositionally biased region" description="Basic and acidic residues" evidence="17">
    <location>
        <begin position="581"/>
        <end position="597"/>
    </location>
</feature>
<feature type="compositionally biased region" description="Basic and acidic residues" evidence="17">
    <location>
        <begin position="179"/>
        <end position="188"/>
    </location>
</feature>
<feature type="compositionally biased region" description="Low complexity" evidence="17">
    <location>
        <begin position="316"/>
        <end position="328"/>
    </location>
</feature>
<feature type="compositionally biased region" description="Basic and acidic residues" evidence="17">
    <location>
        <begin position="403"/>
        <end position="481"/>
    </location>
</feature>
<dbReference type="GO" id="GO:0005739">
    <property type="term" value="C:mitochondrion"/>
    <property type="evidence" value="ECO:0007669"/>
    <property type="project" value="UniProtKB-SubCell"/>
</dbReference>
<evidence type="ECO:0000256" key="4">
    <source>
        <dbReference type="ARBA" id="ARBA00022490"/>
    </source>
</evidence>